<feature type="compositionally biased region" description="Low complexity" evidence="1">
    <location>
        <begin position="52"/>
        <end position="63"/>
    </location>
</feature>
<reference evidence="4" key="1">
    <citation type="submission" date="2016-11" db="UniProtKB">
        <authorList>
            <consortium name="WormBaseParasite"/>
        </authorList>
    </citation>
    <scope>IDENTIFICATION</scope>
</reference>
<name>A0A1I8IU99_9PLAT</name>
<sequence>MQNWNNSAIQLATLPNFFAAPARSLDSAASSSQSQQPNPASPGFIRTRTGTQSSLAPSVPSQQPQQTSVFISYHWDSTEAVLELKRFLIGHGIRVQLDTDKSPDEGSMKIMKGVRDDGSRKVFIEKAMRDCHCVLLAVTPKYLRSENCQSDIEAAYRQRRPLLPLPPLRKRLAAIPAIDIGSERLAKKNLARLVQRVQQISGPP</sequence>
<dbReference type="InterPro" id="IPR035897">
    <property type="entry name" value="Toll_tir_struct_dom_sf"/>
</dbReference>
<dbReference type="Gene3D" id="3.40.50.10140">
    <property type="entry name" value="Toll/interleukin-1 receptor homology (TIR) domain"/>
    <property type="match status" value="1"/>
</dbReference>
<evidence type="ECO:0000313" key="3">
    <source>
        <dbReference type="Proteomes" id="UP000095280"/>
    </source>
</evidence>
<accession>A0A1I8IU99</accession>
<dbReference type="Pfam" id="PF13676">
    <property type="entry name" value="TIR_2"/>
    <property type="match status" value="1"/>
</dbReference>
<dbReference type="GO" id="GO:0007165">
    <property type="term" value="P:signal transduction"/>
    <property type="evidence" value="ECO:0007669"/>
    <property type="project" value="InterPro"/>
</dbReference>
<protein>
    <submittedName>
        <fullName evidence="4">TIR domain-containing protein</fullName>
    </submittedName>
</protein>
<dbReference type="Proteomes" id="UP000095280">
    <property type="component" value="Unplaced"/>
</dbReference>
<dbReference type="PANTHER" id="PTHR47508:SF1">
    <property type="entry name" value="NON-SPECIFIC SERINE_THREONINE PROTEIN KINASE"/>
    <property type="match status" value="1"/>
</dbReference>
<evidence type="ECO:0000259" key="2">
    <source>
        <dbReference type="Pfam" id="PF13676"/>
    </source>
</evidence>
<dbReference type="InterPro" id="IPR000157">
    <property type="entry name" value="TIR_dom"/>
</dbReference>
<evidence type="ECO:0000313" key="4">
    <source>
        <dbReference type="WBParaSite" id="maker-uti_cns_0016704-snap-gene-0.2-mRNA-1"/>
    </source>
</evidence>
<evidence type="ECO:0000256" key="1">
    <source>
        <dbReference type="SAM" id="MobiDB-lite"/>
    </source>
</evidence>
<dbReference type="AlphaFoldDB" id="A0A1I8IU99"/>
<keyword evidence="3" id="KW-1185">Reference proteome</keyword>
<dbReference type="PANTHER" id="PTHR47508">
    <property type="entry name" value="SAM DOMAIN-CONTAINING PROTEIN-RELATED"/>
    <property type="match status" value="1"/>
</dbReference>
<organism evidence="3 4">
    <name type="scientific">Macrostomum lignano</name>
    <dbReference type="NCBI Taxonomy" id="282301"/>
    <lineage>
        <taxon>Eukaryota</taxon>
        <taxon>Metazoa</taxon>
        <taxon>Spiralia</taxon>
        <taxon>Lophotrochozoa</taxon>
        <taxon>Platyhelminthes</taxon>
        <taxon>Rhabditophora</taxon>
        <taxon>Macrostomorpha</taxon>
        <taxon>Macrostomida</taxon>
        <taxon>Macrostomidae</taxon>
        <taxon>Macrostomum</taxon>
    </lineage>
</organism>
<feature type="domain" description="TIR" evidence="2">
    <location>
        <begin position="69"/>
        <end position="181"/>
    </location>
</feature>
<dbReference type="WBParaSite" id="maker-uti_cns_0016704-snap-gene-0.2-mRNA-1">
    <property type="protein sequence ID" value="maker-uti_cns_0016704-snap-gene-0.2-mRNA-1"/>
    <property type="gene ID" value="maker-uti_cns_0016704-snap-gene-0.2"/>
</dbReference>
<feature type="compositionally biased region" description="Low complexity" evidence="1">
    <location>
        <begin position="28"/>
        <end position="42"/>
    </location>
</feature>
<dbReference type="SUPFAM" id="SSF52200">
    <property type="entry name" value="Toll/Interleukin receptor TIR domain"/>
    <property type="match status" value="1"/>
</dbReference>
<proteinExistence type="predicted"/>
<feature type="region of interest" description="Disordered" evidence="1">
    <location>
        <begin position="28"/>
        <end position="63"/>
    </location>
</feature>